<dbReference type="RefSeq" id="WP_160935457.1">
    <property type="nucleotide sequence ID" value="NZ_SNVJ01000002.1"/>
</dbReference>
<evidence type="ECO:0000256" key="2">
    <source>
        <dbReference type="ARBA" id="ARBA00007353"/>
    </source>
</evidence>
<accession>A0A845BAF5</accession>
<dbReference type="InterPro" id="IPR011324">
    <property type="entry name" value="Cytotoxic_necrot_fac-like_cat"/>
</dbReference>
<dbReference type="InterPro" id="IPR038371">
    <property type="entry name" value="Cu_polyphenol_OxRdtase_sf"/>
</dbReference>
<proteinExistence type="inferred from homology"/>
<dbReference type="CDD" id="cd16833">
    <property type="entry name" value="YfiH"/>
    <property type="match status" value="1"/>
</dbReference>
<keyword evidence="4" id="KW-0479">Metal-binding</keyword>
<dbReference type="AlphaFoldDB" id="A0A845BAF5"/>
<protein>
    <recommendedName>
        <fullName evidence="10">Purine nucleoside phosphorylase</fullName>
    </recommendedName>
</protein>
<dbReference type="Pfam" id="PF02578">
    <property type="entry name" value="Cu-oxidase_4"/>
    <property type="match status" value="1"/>
</dbReference>
<evidence type="ECO:0000256" key="6">
    <source>
        <dbReference type="ARBA" id="ARBA00022833"/>
    </source>
</evidence>
<evidence type="ECO:0000256" key="1">
    <source>
        <dbReference type="ARBA" id="ARBA00000553"/>
    </source>
</evidence>
<evidence type="ECO:0000256" key="10">
    <source>
        <dbReference type="RuleBase" id="RU361274"/>
    </source>
</evidence>
<sequence>MTAEFLTATPLSGLPHGFFTRRGGVSKGGFATLNCSLSGQDEPEAVAANRALAMAALGLPAGALSSAYQVHGIAVAEVTAPIPSDARPEADALVTNRPGLALGVVTADCGPVLFADQKAGVVAAAHAGWRGAVAGILEETLAAMERLGARRGDIAAVVGPCIRQSSYEVGMDLREAVLAQNPASERFFIEGRRPGHWQFDLPGYCAARMVAAGAGTVAVLAADTFADAGSFFSHRRRTLAGEGPIGHQLSAIALPG</sequence>
<dbReference type="Gene3D" id="3.60.140.10">
    <property type="entry name" value="CNF1/YfiH-like putative cysteine hydrolases"/>
    <property type="match status" value="1"/>
</dbReference>
<name>A0A845BAF5_9PROT</name>
<organism evidence="11 12">
    <name type="scientific">Teichococcus coralli</name>
    <dbReference type="NCBI Taxonomy" id="2545983"/>
    <lineage>
        <taxon>Bacteria</taxon>
        <taxon>Pseudomonadati</taxon>
        <taxon>Pseudomonadota</taxon>
        <taxon>Alphaproteobacteria</taxon>
        <taxon>Acetobacterales</taxon>
        <taxon>Roseomonadaceae</taxon>
        <taxon>Roseomonas</taxon>
    </lineage>
</organism>
<dbReference type="GO" id="GO:0017061">
    <property type="term" value="F:S-methyl-5-thioadenosine phosphorylase activity"/>
    <property type="evidence" value="ECO:0007669"/>
    <property type="project" value="UniProtKB-EC"/>
</dbReference>
<comment type="similarity">
    <text evidence="2 10">Belongs to the purine nucleoside phosphorylase YfiH/LACC1 family.</text>
</comment>
<dbReference type="OrthoDB" id="4279at2"/>
<comment type="catalytic activity">
    <reaction evidence="9">
        <text>S-methyl-5'-thioadenosine + phosphate = 5-(methylsulfanyl)-alpha-D-ribose 1-phosphate + adenine</text>
        <dbReference type="Rhea" id="RHEA:11852"/>
        <dbReference type="ChEBI" id="CHEBI:16708"/>
        <dbReference type="ChEBI" id="CHEBI:17509"/>
        <dbReference type="ChEBI" id="CHEBI:43474"/>
        <dbReference type="ChEBI" id="CHEBI:58533"/>
        <dbReference type="EC" id="2.4.2.28"/>
    </reaction>
    <physiologicalReaction direction="left-to-right" evidence="9">
        <dbReference type="Rhea" id="RHEA:11853"/>
    </physiologicalReaction>
</comment>
<dbReference type="Proteomes" id="UP000460715">
    <property type="component" value="Unassembled WGS sequence"/>
</dbReference>
<dbReference type="PANTHER" id="PTHR30616">
    <property type="entry name" value="UNCHARACTERIZED PROTEIN YFIH"/>
    <property type="match status" value="1"/>
</dbReference>
<comment type="catalytic activity">
    <reaction evidence="1">
        <text>inosine + phosphate = alpha-D-ribose 1-phosphate + hypoxanthine</text>
        <dbReference type="Rhea" id="RHEA:27646"/>
        <dbReference type="ChEBI" id="CHEBI:17368"/>
        <dbReference type="ChEBI" id="CHEBI:17596"/>
        <dbReference type="ChEBI" id="CHEBI:43474"/>
        <dbReference type="ChEBI" id="CHEBI:57720"/>
        <dbReference type="EC" id="2.4.2.1"/>
    </reaction>
    <physiologicalReaction direction="left-to-right" evidence="1">
        <dbReference type="Rhea" id="RHEA:27647"/>
    </physiologicalReaction>
</comment>
<dbReference type="GO" id="GO:0005507">
    <property type="term" value="F:copper ion binding"/>
    <property type="evidence" value="ECO:0007669"/>
    <property type="project" value="TreeGrafter"/>
</dbReference>
<dbReference type="EMBL" id="SNVJ01000002">
    <property type="protein sequence ID" value="MXP62347.1"/>
    <property type="molecule type" value="Genomic_DNA"/>
</dbReference>
<keyword evidence="12" id="KW-1185">Reference proteome</keyword>
<keyword evidence="3" id="KW-0808">Transferase</keyword>
<keyword evidence="6" id="KW-0862">Zinc</keyword>
<evidence type="ECO:0000256" key="8">
    <source>
        <dbReference type="ARBA" id="ARBA00048968"/>
    </source>
</evidence>
<gene>
    <name evidence="11" type="primary">pgeF</name>
    <name evidence="11" type="ORF">E0493_03140</name>
</gene>
<evidence type="ECO:0000313" key="12">
    <source>
        <dbReference type="Proteomes" id="UP000460715"/>
    </source>
</evidence>
<keyword evidence="5" id="KW-0378">Hydrolase</keyword>
<evidence type="ECO:0000256" key="9">
    <source>
        <dbReference type="ARBA" id="ARBA00049893"/>
    </source>
</evidence>
<reference evidence="11 12" key="1">
    <citation type="submission" date="2019-03" db="EMBL/GenBank/DDBJ databases">
        <title>Roseomonas sp. a novel Roseomonas species isolated from Sea whip Gorgonian.</title>
        <authorList>
            <person name="Li F."/>
            <person name="Pan X."/>
            <person name="Huang S."/>
            <person name="Li Z."/>
            <person name="Meng B."/>
        </authorList>
    </citation>
    <scope>NUCLEOTIDE SEQUENCE [LARGE SCALE GENOMIC DNA]</scope>
    <source>
        <strain evidence="11 12">M0104</strain>
    </source>
</reference>
<dbReference type="InterPro" id="IPR003730">
    <property type="entry name" value="Cu_polyphenol_OxRdtase"/>
</dbReference>
<evidence type="ECO:0000256" key="7">
    <source>
        <dbReference type="ARBA" id="ARBA00047989"/>
    </source>
</evidence>
<comment type="caution">
    <text evidence="11">The sequence shown here is derived from an EMBL/GenBank/DDBJ whole genome shotgun (WGS) entry which is preliminary data.</text>
</comment>
<evidence type="ECO:0000256" key="5">
    <source>
        <dbReference type="ARBA" id="ARBA00022801"/>
    </source>
</evidence>
<comment type="catalytic activity">
    <reaction evidence="7">
        <text>adenosine + H2O + H(+) = inosine + NH4(+)</text>
        <dbReference type="Rhea" id="RHEA:24408"/>
        <dbReference type="ChEBI" id="CHEBI:15377"/>
        <dbReference type="ChEBI" id="CHEBI:15378"/>
        <dbReference type="ChEBI" id="CHEBI:16335"/>
        <dbReference type="ChEBI" id="CHEBI:17596"/>
        <dbReference type="ChEBI" id="CHEBI:28938"/>
        <dbReference type="EC" id="3.5.4.4"/>
    </reaction>
    <physiologicalReaction direction="left-to-right" evidence="7">
        <dbReference type="Rhea" id="RHEA:24409"/>
    </physiologicalReaction>
</comment>
<dbReference type="SUPFAM" id="SSF64438">
    <property type="entry name" value="CNF1/YfiH-like putative cysteine hydrolases"/>
    <property type="match status" value="1"/>
</dbReference>
<comment type="catalytic activity">
    <reaction evidence="8">
        <text>adenosine + phosphate = alpha-D-ribose 1-phosphate + adenine</text>
        <dbReference type="Rhea" id="RHEA:27642"/>
        <dbReference type="ChEBI" id="CHEBI:16335"/>
        <dbReference type="ChEBI" id="CHEBI:16708"/>
        <dbReference type="ChEBI" id="CHEBI:43474"/>
        <dbReference type="ChEBI" id="CHEBI:57720"/>
        <dbReference type="EC" id="2.4.2.1"/>
    </reaction>
    <physiologicalReaction direction="left-to-right" evidence="8">
        <dbReference type="Rhea" id="RHEA:27643"/>
    </physiologicalReaction>
</comment>
<evidence type="ECO:0000256" key="3">
    <source>
        <dbReference type="ARBA" id="ARBA00022679"/>
    </source>
</evidence>
<dbReference type="GO" id="GO:0016787">
    <property type="term" value="F:hydrolase activity"/>
    <property type="evidence" value="ECO:0007669"/>
    <property type="project" value="UniProtKB-KW"/>
</dbReference>
<evidence type="ECO:0000313" key="11">
    <source>
        <dbReference type="EMBL" id="MXP62347.1"/>
    </source>
</evidence>
<dbReference type="NCBIfam" id="TIGR00726">
    <property type="entry name" value="peptidoglycan editing factor PgeF"/>
    <property type="match status" value="1"/>
</dbReference>
<dbReference type="PANTHER" id="PTHR30616:SF2">
    <property type="entry name" value="PURINE NUCLEOSIDE PHOSPHORYLASE LACC1"/>
    <property type="match status" value="1"/>
</dbReference>
<evidence type="ECO:0000256" key="4">
    <source>
        <dbReference type="ARBA" id="ARBA00022723"/>
    </source>
</evidence>